<dbReference type="InterPro" id="IPR021288">
    <property type="entry name" value="Surface_antigen"/>
</dbReference>
<dbReference type="VEuPathDB" id="ToxoDB:EMWEY_00012780"/>
<dbReference type="Proteomes" id="UP000030763">
    <property type="component" value="Unassembled WGS sequence"/>
</dbReference>
<dbReference type="Pfam" id="PF11054">
    <property type="entry name" value="Surface_antigen"/>
    <property type="match status" value="1"/>
</dbReference>
<feature type="chain" id="PRO_5004673370" evidence="1">
    <location>
        <begin position="23"/>
        <end position="248"/>
    </location>
</feature>
<reference evidence="2" key="2">
    <citation type="submission" date="2013-10" db="EMBL/GenBank/DDBJ databases">
        <authorList>
            <person name="Aslett M."/>
        </authorList>
    </citation>
    <scope>NUCLEOTIDE SEQUENCE [LARGE SCALE GENOMIC DNA]</scope>
    <source>
        <strain evidence="2">Weybridge</strain>
    </source>
</reference>
<keyword evidence="3" id="KW-1185">Reference proteome</keyword>
<dbReference type="OrthoDB" id="346659at2759"/>
<dbReference type="RefSeq" id="XP_013334598.1">
    <property type="nucleotide sequence ID" value="XM_013479144.1"/>
</dbReference>
<proteinExistence type="predicted"/>
<protein>
    <submittedName>
        <fullName evidence="2">SAG family member</fullName>
    </submittedName>
</protein>
<dbReference type="AlphaFoldDB" id="U6M8F5"/>
<dbReference type="OMA" id="CEALIPN"/>
<keyword evidence="1" id="KW-0732">Signal</keyword>
<name>U6M8F5_EIMMA</name>
<sequence>MAPLSLLTVASASFLFLTKTSGALGTTTYNVTLGTTGKCLSDINDARQAAGLSDLIQATTANTLPAGGNLSGTYSQWVWYPVCETLLTKKSVTTIDNSVKAQFVSGTYAFYLADSDTIDCDPVLKKWKNAYKNFEGMPPTYSEGAPVYKSDDNVSLIAMYNPSPNATADCRVVTCTKTVDSPSSVDKGYALMCLTAPDALNKKDPQNPPFSQDQWDKIVSAIKGSASGASPSVVGVVAAVLGFAIMML</sequence>
<evidence type="ECO:0000313" key="2">
    <source>
        <dbReference type="EMBL" id="CDJ57950.1"/>
    </source>
</evidence>
<dbReference type="GeneID" id="25335264"/>
<organism evidence="2 3">
    <name type="scientific">Eimeria maxima</name>
    <name type="common">Coccidian parasite</name>
    <dbReference type="NCBI Taxonomy" id="5804"/>
    <lineage>
        <taxon>Eukaryota</taxon>
        <taxon>Sar</taxon>
        <taxon>Alveolata</taxon>
        <taxon>Apicomplexa</taxon>
        <taxon>Conoidasida</taxon>
        <taxon>Coccidia</taxon>
        <taxon>Eucoccidiorida</taxon>
        <taxon>Eimeriorina</taxon>
        <taxon>Eimeriidae</taxon>
        <taxon>Eimeria</taxon>
    </lineage>
</organism>
<feature type="signal peptide" evidence="1">
    <location>
        <begin position="1"/>
        <end position="22"/>
    </location>
</feature>
<gene>
    <name evidence="2" type="ORF">EMWEY_00012780</name>
</gene>
<evidence type="ECO:0000313" key="3">
    <source>
        <dbReference type="Proteomes" id="UP000030763"/>
    </source>
</evidence>
<evidence type="ECO:0000256" key="1">
    <source>
        <dbReference type="SAM" id="SignalP"/>
    </source>
</evidence>
<dbReference type="EMBL" id="HG719426">
    <property type="protein sequence ID" value="CDJ57950.1"/>
    <property type="molecule type" value="Genomic_DNA"/>
</dbReference>
<accession>U6M8F5</accession>
<reference evidence="2" key="1">
    <citation type="submission" date="2013-10" db="EMBL/GenBank/DDBJ databases">
        <title>Genomic analysis of the causative agents of coccidiosis in chickens.</title>
        <authorList>
            <person name="Reid A.J."/>
            <person name="Blake D."/>
            <person name="Billington K."/>
            <person name="Browne H."/>
            <person name="Dunn M."/>
            <person name="Hung S."/>
            <person name="Kawahara F."/>
            <person name="Miranda-Saavedra D."/>
            <person name="Mourier T."/>
            <person name="Nagra H."/>
            <person name="Otto T.D."/>
            <person name="Rawlings N."/>
            <person name="Sanchez A."/>
            <person name="Sanders M."/>
            <person name="Subramaniam C."/>
            <person name="Tay Y."/>
            <person name="Dear P."/>
            <person name="Doerig C."/>
            <person name="Gruber A."/>
            <person name="Parkinson J."/>
            <person name="Shirley M."/>
            <person name="Wan K.L."/>
            <person name="Berriman M."/>
            <person name="Tomley F."/>
            <person name="Pain A."/>
        </authorList>
    </citation>
    <scope>NUCLEOTIDE SEQUENCE [LARGE SCALE GENOMIC DNA]</scope>
    <source>
        <strain evidence="2">Weybridge</strain>
    </source>
</reference>